<reference evidence="1 2" key="1">
    <citation type="journal article" date="2018" name="MBio">
        <title>Comparative Genomics Reveals the Core Gene Toolbox for the Fungus-Insect Symbiosis.</title>
        <authorList>
            <person name="Wang Y."/>
            <person name="Stata M."/>
            <person name="Wang W."/>
            <person name="Stajich J.E."/>
            <person name="White M.M."/>
            <person name="Moncalvo J.M."/>
        </authorList>
    </citation>
    <scope>NUCLEOTIDE SEQUENCE [LARGE SCALE GENOMIC DNA]</scope>
    <source>
        <strain evidence="1 2">SWE-8-4</strain>
    </source>
</reference>
<proteinExistence type="predicted"/>
<name>A0A2T9YA86_9FUNG</name>
<feature type="non-terminal residue" evidence="1">
    <location>
        <position position="103"/>
    </location>
</feature>
<sequence length="103" mass="11065">MNKAIFILSVLAKSDSKSPEYLKCVKENGDCLYQSSENSCNKCICTPSGKIACIEFDCKADGFKKDGNYKKCVDIFKAISPSQATSLCISCKCDNGGGIACKP</sequence>
<evidence type="ECO:0000313" key="1">
    <source>
        <dbReference type="EMBL" id="PVU89235.1"/>
    </source>
</evidence>
<dbReference type="EMBL" id="MBFR01000329">
    <property type="protein sequence ID" value="PVU89235.1"/>
    <property type="molecule type" value="Genomic_DNA"/>
</dbReference>
<accession>A0A2T9YA86</accession>
<evidence type="ECO:0000313" key="2">
    <source>
        <dbReference type="Proteomes" id="UP000245383"/>
    </source>
</evidence>
<comment type="caution">
    <text evidence="1">The sequence shown here is derived from an EMBL/GenBank/DDBJ whole genome shotgun (WGS) entry which is preliminary data.</text>
</comment>
<evidence type="ECO:0008006" key="3">
    <source>
        <dbReference type="Google" id="ProtNLM"/>
    </source>
</evidence>
<dbReference type="Proteomes" id="UP000245383">
    <property type="component" value="Unassembled WGS sequence"/>
</dbReference>
<dbReference type="AlphaFoldDB" id="A0A2T9YA86"/>
<organism evidence="1 2">
    <name type="scientific">Smittium simulii</name>
    <dbReference type="NCBI Taxonomy" id="133385"/>
    <lineage>
        <taxon>Eukaryota</taxon>
        <taxon>Fungi</taxon>
        <taxon>Fungi incertae sedis</taxon>
        <taxon>Zoopagomycota</taxon>
        <taxon>Kickxellomycotina</taxon>
        <taxon>Harpellomycetes</taxon>
        <taxon>Harpellales</taxon>
        <taxon>Legeriomycetaceae</taxon>
        <taxon>Smittium</taxon>
    </lineage>
</organism>
<keyword evidence="2" id="KW-1185">Reference proteome</keyword>
<gene>
    <name evidence="1" type="ORF">BB561_005470</name>
</gene>
<protein>
    <recommendedName>
        <fullName evidence="3">Pacifastin domain-containing protein</fullName>
    </recommendedName>
</protein>